<dbReference type="GO" id="GO:0003824">
    <property type="term" value="F:catalytic activity"/>
    <property type="evidence" value="ECO:0007669"/>
    <property type="project" value="InterPro"/>
</dbReference>
<accession>A0A256KMJ3</accession>
<organism evidence="1 2">
    <name type="scientific">Halorubrum ezzemoulense</name>
    <name type="common">Halorubrum chaoviator</name>
    <dbReference type="NCBI Taxonomy" id="337243"/>
    <lineage>
        <taxon>Archaea</taxon>
        <taxon>Methanobacteriati</taxon>
        <taxon>Methanobacteriota</taxon>
        <taxon>Stenosarchaea group</taxon>
        <taxon>Halobacteria</taxon>
        <taxon>Halobacteriales</taxon>
        <taxon>Haloferacaceae</taxon>
        <taxon>Halorubrum</taxon>
    </lineage>
</organism>
<dbReference type="Pfam" id="PF01425">
    <property type="entry name" value="Amidase"/>
    <property type="match status" value="1"/>
</dbReference>
<dbReference type="EMBL" id="CP034941">
    <property type="protein sequence ID" value="QAY21540.1"/>
    <property type="molecule type" value="Genomic_DNA"/>
</dbReference>
<dbReference type="PANTHER" id="PTHR11895:SF7">
    <property type="entry name" value="GLUTAMYL-TRNA(GLN) AMIDOTRANSFERASE SUBUNIT A, MITOCHONDRIAL"/>
    <property type="match status" value="1"/>
</dbReference>
<dbReference type="Gene3D" id="3.90.1300.10">
    <property type="entry name" value="Amidase signature (AS) domain"/>
    <property type="match status" value="1"/>
</dbReference>
<dbReference type="InterPro" id="IPR000120">
    <property type="entry name" value="Amidase"/>
</dbReference>
<dbReference type="KEGG" id="hezz:EO776_16260"/>
<reference evidence="2" key="1">
    <citation type="submission" date="2019-01" db="EMBL/GenBank/DDBJ databases">
        <title>Complete genome of Halorubrum ezzemoulense strain FB21.</title>
        <authorList>
            <person name="Feng Y."/>
            <person name="Louyakis A.S."/>
            <person name="Papke R.T."/>
            <person name="Gogarten J.P."/>
        </authorList>
    </citation>
    <scope>NUCLEOTIDE SEQUENCE [LARGE SCALE GENOMIC DNA]</scope>
    <source>
        <strain evidence="2">Fb21</strain>
        <plasmid evidence="2">megaPlasmid</plasmid>
    </source>
</reference>
<sequence length="486" mass="49471">MVPRHRRMVDDTHVRTVADRLGLDLTEEERAQYAEAARGMDAQYDSLPAETPTATAATDVEAGTDGHNAVRYRFDLPETDGPLADLELGVKDNLAVAGVPMHCGSAALEFTPEYHATVVDRLHEAGADVTATTNMDEFAYFTTGETCAFDPIENPGAEGVVPGGSSSGSGAAVAAGLLDAALGSDTGGSVRIPASFCGVVGLKPIHRLVPRFGFADLAPSLDCVGPLAADVETAARVHDTIAGPHPRDPSSMGGPAPPAAADGLEESVDGLSVGVIEPAMAGSDEAVASAVEDAVDALGGQGVSAESVSLPQFETATLAGLVVAGAEFAALALADGQLVGTGTGHSEPWRTAVREAVRSPDLGANVREQILTNGALAEDGLDHYVAAQTLGAEFTAVVDEALGSYDALVAPTTPMTAPEFGEITSDEDFARTVANTVPFNLTGHPALSVPIETADGEPVGLEFVGARRDEATLVALGAALETAAGS</sequence>
<dbReference type="PANTHER" id="PTHR11895">
    <property type="entry name" value="TRANSAMIDASE"/>
    <property type="match status" value="1"/>
</dbReference>
<dbReference type="InterPro" id="IPR020556">
    <property type="entry name" value="Amidase_CS"/>
</dbReference>
<keyword evidence="1" id="KW-0614">Plasmid</keyword>
<dbReference type="InterPro" id="IPR023631">
    <property type="entry name" value="Amidase_dom"/>
</dbReference>
<dbReference type="PROSITE" id="PS00571">
    <property type="entry name" value="AMIDASES"/>
    <property type="match status" value="1"/>
</dbReference>
<evidence type="ECO:0000313" key="2">
    <source>
        <dbReference type="Proteomes" id="UP000293073"/>
    </source>
</evidence>
<dbReference type="InterPro" id="IPR036928">
    <property type="entry name" value="AS_sf"/>
</dbReference>
<geneLocation type="plasmid" evidence="2">
    <name>megaPlasmid</name>
</geneLocation>
<gene>
    <name evidence="1" type="ORF">EO776_16260</name>
</gene>
<dbReference type="SUPFAM" id="SSF75304">
    <property type="entry name" value="Amidase signature (AS) enzymes"/>
    <property type="match status" value="1"/>
</dbReference>
<evidence type="ECO:0000313" key="1">
    <source>
        <dbReference type="EMBL" id="QAY21540.1"/>
    </source>
</evidence>
<proteinExistence type="predicted"/>
<protein>
    <submittedName>
        <fullName evidence="1">Uncharacterized protein</fullName>
    </submittedName>
</protein>
<dbReference type="AlphaFoldDB" id="A0A256KMJ3"/>
<dbReference type="Proteomes" id="UP000293073">
    <property type="component" value="Plasmid megaplasmid"/>
</dbReference>
<name>A0A256KMJ3_HALEZ</name>